<name>A0A4Y2FDL4_ARAVE</name>
<dbReference type="AlphaFoldDB" id="A0A4Y2FDL4"/>
<reference evidence="1 2" key="1">
    <citation type="journal article" date="2019" name="Sci. Rep.">
        <title>Orb-weaving spider Araneus ventricosus genome elucidates the spidroin gene catalogue.</title>
        <authorList>
            <person name="Kono N."/>
            <person name="Nakamura H."/>
            <person name="Ohtoshi R."/>
            <person name="Moran D.A.P."/>
            <person name="Shinohara A."/>
            <person name="Yoshida Y."/>
            <person name="Fujiwara M."/>
            <person name="Mori M."/>
            <person name="Tomita M."/>
            <person name="Arakawa K."/>
        </authorList>
    </citation>
    <scope>NUCLEOTIDE SEQUENCE [LARGE SCALE GENOMIC DNA]</scope>
</reference>
<dbReference type="Proteomes" id="UP000499080">
    <property type="component" value="Unassembled WGS sequence"/>
</dbReference>
<evidence type="ECO:0000313" key="2">
    <source>
        <dbReference type="Proteomes" id="UP000499080"/>
    </source>
</evidence>
<organism evidence="1 2">
    <name type="scientific">Araneus ventricosus</name>
    <name type="common">Orbweaver spider</name>
    <name type="synonym">Epeira ventricosa</name>
    <dbReference type="NCBI Taxonomy" id="182803"/>
    <lineage>
        <taxon>Eukaryota</taxon>
        <taxon>Metazoa</taxon>
        <taxon>Ecdysozoa</taxon>
        <taxon>Arthropoda</taxon>
        <taxon>Chelicerata</taxon>
        <taxon>Arachnida</taxon>
        <taxon>Araneae</taxon>
        <taxon>Araneomorphae</taxon>
        <taxon>Entelegynae</taxon>
        <taxon>Araneoidea</taxon>
        <taxon>Araneidae</taxon>
        <taxon>Araneus</taxon>
    </lineage>
</organism>
<gene>
    <name evidence="1" type="ORF">AVEN_70209_1</name>
</gene>
<protein>
    <submittedName>
        <fullName evidence="1">Uncharacterized protein</fullName>
    </submittedName>
</protein>
<dbReference type="EMBL" id="BGPR01000882">
    <property type="protein sequence ID" value="GBM39037.1"/>
    <property type="molecule type" value="Genomic_DNA"/>
</dbReference>
<evidence type="ECO:0000313" key="1">
    <source>
        <dbReference type="EMBL" id="GBM39037.1"/>
    </source>
</evidence>
<comment type="caution">
    <text evidence="1">The sequence shown here is derived from an EMBL/GenBank/DDBJ whole genome shotgun (WGS) entry which is preliminary data.</text>
</comment>
<proteinExistence type="predicted"/>
<accession>A0A4Y2FDL4</accession>
<keyword evidence="2" id="KW-1185">Reference proteome</keyword>
<sequence>MSQFEATTRLLDVVTFSKGELTKRNFNQNPLAKLPRHVYLKTFRLPSTPELAYSSPIYPQKFGKLGIHSPAASKPRLGPKSQWYIKWHQGHNIICFAPSQPSSMA</sequence>